<dbReference type="GO" id="GO:0016651">
    <property type="term" value="F:oxidoreductase activity, acting on NAD(P)H"/>
    <property type="evidence" value="ECO:0007669"/>
    <property type="project" value="InterPro"/>
</dbReference>
<comment type="caution">
    <text evidence="5">The sequence shown here is derived from an EMBL/GenBank/DDBJ whole genome shotgun (WGS) entry which is preliminary data.</text>
</comment>
<dbReference type="Pfam" id="PF08240">
    <property type="entry name" value="ADH_N"/>
    <property type="match status" value="1"/>
</dbReference>
<dbReference type="SUPFAM" id="SSF51735">
    <property type="entry name" value="NAD(P)-binding Rossmann-fold domains"/>
    <property type="match status" value="1"/>
</dbReference>
<dbReference type="InterPro" id="IPR013154">
    <property type="entry name" value="ADH-like_N"/>
</dbReference>
<sequence length="354" mass="37924">MMKAIKVTAGRTAAVQPVPIPKLRDGYLLCRVRCVALNPADWKYLDFIGVPGVTLGADCSEQSQGGVVEETGPGCGDHWKKGDRIAAFVHGGNVTQPDDGAFAEYCLVKADVALKVPDAMSDEDAATLGVAVATCGQALYQALELPLPGGEPYDGFLLVYGGSTASGTLAIQYARLSGCKVIATASPHNWPLLKELGVEEAFDYKDPDLHFADGSWIRAFTSNSLVLGLDCIAEGDSAKICEDSISESKGGTICYLFQAKHSRTDIVDKRVFAYTVFGEAFDKFGISWPAKAEDFARGKEFAALTSQLLSDGRLKPHPVRLGKDGLEGLLDGLQQLRERKVSGAKLVYRVTETP</sequence>
<dbReference type="EMBL" id="CAVMBE010000022">
    <property type="protein sequence ID" value="CAK4001977.1"/>
    <property type="molecule type" value="Genomic_DNA"/>
</dbReference>
<dbReference type="InterPro" id="IPR020843">
    <property type="entry name" value="ER"/>
</dbReference>
<organism evidence="5 6">
    <name type="scientific">Lecanosticta acicola</name>
    <dbReference type="NCBI Taxonomy" id="111012"/>
    <lineage>
        <taxon>Eukaryota</taxon>
        <taxon>Fungi</taxon>
        <taxon>Dikarya</taxon>
        <taxon>Ascomycota</taxon>
        <taxon>Pezizomycotina</taxon>
        <taxon>Dothideomycetes</taxon>
        <taxon>Dothideomycetidae</taxon>
        <taxon>Mycosphaerellales</taxon>
        <taxon>Mycosphaerellaceae</taxon>
        <taxon>Lecanosticta</taxon>
    </lineage>
</organism>
<feature type="domain" description="Enoyl reductase (ER)" evidence="4">
    <location>
        <begin position="10"/>
        <end position="347"/>
    </location>
</feature>
<dbReference type="SMART" id="SM00829">
    <property type="entry name" value="PKS_ER"/>
    <property type="match status" value="1"/>
</dbReference>
<gene>
    <name evidence="5" type="ORF">LECACI_7A004200</name>
</gene>
<evidence type="ECO:0000256" key="2">
    <source>
        <dbReference type="ARBA" id="ARBA00011245"/>
    </source>
</evidence>
<name>A0AAI8YYB3_9PEZI</name>
<dbReference type="SUPFAM" id="SSF50129">
    <property type="entry name" value="GroES-like"/>
    <property type="match status" value="1"/>
</dbReference>
<protein>
    <submittedName>
        <fullName evidence="5">Related to zinc-binding oxidoreductase</fullName>
    </submittedName>
</protein>
<dbReference type="Gene3D" id="3.90.180.10">
    <property type="entry name" value="Medium-chain alcohol dehydrogenases, catalytic domain"/>
    <property type="match status" value="1"/>
</dbReference>
<comment type="similarity">
    <text evidence="1">Belongs to the zinc-containing alcohol dehydrogenase family.</text>
</comment>
<dbReference type="InterPro" id="IPR047122">
    <property type="entry name" value="Trans-enoyl_RdTase-like"/>
</dbReference>
<reference evidence="5" key="1">
    <citation type="submission" date="2023-11" db="EMBL/GenBank/DDBJ databases">
        <authorList>
            <person name="Alioto T."/>
            <person name="Alioto T."/>
            <person name="Gomez Garrido J."/>
        </authorList>
    </citation>
    <scope>NUCLEOTIDE SEQUENCE</scope>
</reference>
<dbReference type="PANTHER" id="PTHR45348">
    <property type="entry name" value="HYPOTHETICAL OXIDOREDUCTASE (EUROFUNG)"/>
    <property type="match status" value="1"/>
</dbReference>
<evidence type="ECO:0000256" key="1">
    <source>
        <dbReference type="ARBA" id="ARBA00008072"/>
    </source>
</evidence>
<dbReference type="InterPro" id="IPR036291">
    <property type="entry name" value="NAD(P)-bd_dom_sf"/>
</dbReference>
<evidence type="ECO:0000313" key="5">
    <source>
        <dbReference type="EMBL" id="CAK4001977.1"/>
    </source>
</evidence>
<dbReference type="PANTHER" id="PTHR45348:SF2">
    <property type="entry name" value="ZINC-TYPE ALCOHOL DEHYDROGENASE-LIKE PROTEIN C2E1P3.01"/>
    <property type="match status" value="1"/>
</dbReference>
<dbReference type="CDD" id="cd08249">
    <property type="entry name" value="enoyl_reductase_like"/>
    <property type="match status" value="1"/>
</dbReference>
<evidence type="ECO:0000313" key="6">
    <source>
        <dbReference type="Proteomes" id="UP001296104"/>
    </source>
</evidence>
<keyword evidence="3" id="KW-0560">Oxidoreductase</keyword>
<dbReference type="InterPro" id="IPR011032">
    <property type="entry name" value="GroES-like_sf"/>
</dbReference>
<evidence type="ECO:0000256" key="3">
    <source>
        <dbReference type="ARBA" id="ARBA00023002"/>
    </source>
</evidence>
<keyword evidence="6" id="KW-1185">Reference proteome</keyword>
<proteinExistence type="inferred from homology"/>
<evidence type="ECO:0000259" key="4">
    <source>
        <dbReference type="SMART" id="SM00829"/>
    </source>
</evidence>
<dbReference type="Proteomes" id="UP001296104">
    <property type="component" value="Unassembled WGS sequence"/>
</dbReference>
<accession>A0AAI8YYB3</accession>
<comment type="subunit">
    <text evidence="2">Monomer.</text>
</comment>
<dbReference type="AlphaFoldDB" id="A0AAI8YYB3"/>
<dbReference type="Gene3D" id="3.40.50.720">
    <property type="entry name" value="NAD(P)-binding Rossmann-like Domain"/>
    <property type="match status" value="1"/>
</dbReference>